<proteinExistence type="predicted"/>
<dbReference type="Proteomes" id="UP000509597">
    <property type="component" value="Chromosome"/>
</dbReference>
<evidence type="ECO:0000313" key="2">
    <source>
        <dbReference type="Proteomes" id="UP000509597"/>
    </source>
</evidence>
<reference evidence="1 2" key="1">
    <citation type="submission" date="2020-07" db="EMBL/GenBank/DDBJ databases">
        <title>Complete genome sequence of Chitinibacter sp. 2T18.</title>
        <authorList>
            <person name="Bae J.-W."/>
            <person name="Choi J.-W."/>
        </authorList>
    </citation>
    <scope>NUCLEOTIDE SEQUENCE [LARGE SCALE GENOMIC DNA]</scope>
    <source>
        <strain evidence="1 2">2T18</strain>
    </source>
</reference>
<name>A0A7H9BH64_9NEIS</name>
<protein>
    <submittedName>
        <fullName evidence="1">Uncharacterized protein</fullName>
    </submittedName>
</protein>
<dbReference type="EMBL" id="CP058627">
    <property type="protein sequence ID" value="QLG87596.1"/>
    <property type="molecule type" value="Genomic_DNA"/>
</dbReference>
<accession>A0A7H9BH64</accession>
<keyword evidence="2" id="KW-1185">Reference proteome</keyword>
<dbReference type="KEGG" id="chiz:HQ393_04625"/>
<dbReference type="AlphaFoldDB" id="A0A7H9BH64"/>
<evidence type="ECO:0000313" key="1">
    <source>
        <dbReference type="EMBL" id="QLG87596.1"/>
    </source>
</evidence>
<sequence>MQTITNIFTDANPWFLGCFGYSFQLLDTSAPVDITLTRGNSPVAKARGVQSGFKLRQQKPFDGVIIENAGIGSSVTIFVGSEVDAEYTRIAGLVDTRIKSAKTLLNKPMLNVAQNTETLLCAANDGRARLIVWNNGTADVYIGAPGLAIADAAIKLAAGDQWIEETAAACAWIVIHNNAAAQAIKVQEALY</sequence>
<gene>
    <name evidence="1" type="ORF">HQ393_04625</name>
</gene>
<dbReference type="RefSeq" id="WP_179357678.1">
    <property type="nucleotide sequence ID" value="NZ_CP058627.1"/>
</dbReference>
<organism evidence="1 2">
    <name type="scientific">Chitinibacter bivalviorum</name>
    <dbReference type="NCBI Taxonomy" id="2739434"/>
    <lineage>
        <taxon>Bacteria</taxon>
        <taxon>Pseudomonadati</taxon>
        <taxon>Pseudomonadota</taxon>
        <taxon>Betaproteobacteria</taxon>
        <taxon>Neisseriales</taxon>
        <taxon>Chitinibacteraceae</taxon>
        <taxon>Chitinibacter</taxon>
    </lineage>
</organism>